<dbReference type="InterPro" id="IPR016166">
    <property type="entry name" value="FAD-bd_PCMH"/>
</dbReference>
<keyword evidence="8" id="KW-1185">Reference proteome</keyword>
<keyword evidence="5" id="KW-0560">Oxidoreductase</keyword>
<protein>
    <submittedName>
        <fullName evidence="7">Uu.00g004560.m01.CDS01</fullName>
    </submittedName>
</protein>
<dbReference type="Proteomes" id="UP001295740">
    <property type="component" value="Unassembled WGS sequence"/>
</dbReference>
<name>A0AAI8VKX6_9PEZI</name>
<dbReference type="InterPro" id="IPR016167">
    <property type="entry name" value="FAD-bd_PCMH_sub1"/>
</dbReference>
<keyword evidence="4" id="KW-0274">FAD</keyword>
<evidence type="ECO:0000256" key="3">
    <source>
        <dbReference type="ARBA" id="ARBA00022630"/>
    </source>
</evidence>
<comment type="cofactor">
    <cofactor evidence="1">
        <name>FAD</name>
        <dbReference type="ChEBI" id="CHEBI:57692"/>
    </cofactor>
</comment>
<organism evidence="7 8">
    <name type="scientific">Anthostomella pinea</name>
    <dbReference type="NCBI Taxonomy" id="933095"/>
    <lineage>
        <taxon>Eukaryota</taxon>
        <taxon>Fungi</taxon>
        <taxon>Dikarya</taxon>
        <taxon>Ascomycota</taxon>
        <taxon>Pezizomycotina</taxon>
        <taxon>Sordariomycetes</taxon>
        <taxon>Xylariomycetidae</taxon>
        <taxon>Xylariales</taxon>
        <taxon>Xylariaceae</taxon>
        <taxon>Anthostomella</taxon>
    </lineage>
</organism>
<dbReference type="SUPFAM" id="SSF56176">
    <property type="entry name" value="FAD-binding/transporter-associated domain-like"/>
    <property type="match status" value="1"/>
</dbReference>
<dbReference type="InterPro" id="IPR012951">
    <property type="entry name" value="BBE"/>
</dbReference>
<reference evidence="7" key="1">
    <citation type="submission" date="2023-10" db="EMBL/GenBank/DDBJ databases">
        <authorList>
            <person name="Hackl T."/>
        </authorList>
    </citation>
    <scope>NUCLEOTIDE SEQUENCE</scope>
</reference>
<dbReference type="InterPro" id="IPR016169">
    <property type="entry name" value="FAD-bd_PCMH_sub2"/>
</dbReference>
<evidence type="ECO:0000256" key="4">
    <source>
        <dbReference type="ARBA" id="ARBA00022827"/>
    </source>
</evidence>
<evidence type="ECO:0000256" key="5">
    <source>
        <dbReference type="ARBA" id="ARBA00023002"/>
    </source>
</evidence>
<keyword evidence="3" id="KW-0285">Flavoprotein</keyword>
<comment type="caution">
    <text evidence="7">The sequence shown here is derived from an EMBL/GenBank/DDBJ whole genome shotgun (WGS) entry which is preliminary data.</text>
</comment>
<evidence type="ECO:0000256" key="1">
    <source>
        <dbReference type="ARBA" id="ARBA00001974"/>
    </source>
</evidence>
<dbReference type="EMBL" id="CAUWAG010000008">
    <property type="protein sequence ID" value="CAJ2506326.1"/>
    <property type="molecule type" value="Genomic_DNA"/>
</dbReference>
<dbReference type="Pfam" id="PF01565">
    <property type="entry name" value="FAD_binding_4"/>
    <property type="match status" value="1"/>
</dbReference>
<dbReference type="Gene3D" id="3.30.465.10">
    <property type="match status" value="1"/>
</dbReference>
<dbReference type="AlphaFoldDB" id="A0AAI8VKX6"/>
<dbReference type="Gene3D" id="3.40.462.20">
    <property type="match status" value="1"/>
</dbReference>
<accession>A0AAI8VKX6</accession>
<evidence type="ECO:0000313" key="8">
    <source>
        <dbReference type="Proteomes" id="UP001295740"/>
    </source>
</evidence>
<dbReference type="InterPro" id="IPR050416">
    <property type="entry name" value="FAD-linked_Oxidoreductase"/>
</dbReference>
<feature type="domain" description="FAD-binding PCMH-type" evidence="6">
    <location>
        <begin position="45"/>
        <end position="216"/>
    </location>
</feature>
<dbReference type="InterPro" id="IPR036318">
    <property type="entry name" value="FAD-bd_PCMH-like_sf"/>
</dbReference>
<dbReference type="GO" id="GO:0071949">
    <property type="term" value="F:FAD binding"/>
    <property type="evidence" value="ECO:0007669"/>
    <property type="project" value="InterPro"/>
</dbReference>
<dbReference type="PROSITE" id="PS51387">
    <property type="entry name" value="FAD_PCMH"/>
    <property type="match status" value="1"/>
</dbReference>
<dbReference type="Pfam" id="PF08031">
    <property type="entry name" value="BBE"/>
    <property type="match status" value="1"/>
</dbReference>
<dbReference type="Gene3D" id="3.30.43.10">
    <property type="entry name" value="Uridine Diphospho-n-acetylenolpyruvylglucosamine Reductase, domain 2"/>
    <property type="match status" value="1"/>
</dbReference>
<evidence type="ECO:0000313" key="7">
    <source>
        <dbReference type="EMBL" id="CAJ2506326.1"/>
    </source>
</evidence>
<dbReference type="InterPro" id="IPR006094">
    <property type="entry name" value="Oxid_FAD_bind_N"/>
</dbReference>
<sequence>MASHRRAVEDLDLSKLRELLSGTQAQVLTSLDPGYEASMERWSRAAIKPAGVSIVPTTSEEVAVAIKYASENNLDVAVKGGGHSTAGASSTNGGLLIDLGGMRKVDVDVAKQRLHVQGGCLWMDVDEAGWKHGLATVGGTVADTGVGGLTLGGGYGMLSGQRGLVIDNTVAATVVTSNGEINHASKTENPDLFWALNGAGQNFGVTTEFVLQAYPQKDVYMGTMIFAPTPENITKLVTAINDLYEVPAEGVHTKTKGKLNSLLGLGRPPQAGGQTVLLFIIAYDGQESKCKQLLKPILDIGPVVNTCHTGPYPEVNSQIPTVPGFRSSMKGAAYVLPIRPEFVTSMVSKYNTFMDSQPDAAQSLMAWEIYDPTEVVKKEENGCFANRGYHMNSLIMPMWSKPENDSECRQFARDVSLEFKKELEAHGQRTSEGVEGGASVKGKKGAVLLYGNYDQYDEISKDIFGDNYPRLQEIKAKYDPTNMFNKLFPIQPKPSSARIENTAA</sequence>
<gene>
    <name evidence="7" type="ORF">KHLLAP_LOCUS6794</name>
</gene>
<proteinExistence type="inferred from homology"/>
<comment type="similarity">
    <text evidence="2">Belongs to the oxygen-dependent FAD-linked oxidoreductase family.</text>
</comment>
<dbReference type="PANTHER" id="PTHR42973">
    <property type="entry name" value="BINDING OXIDOREDUCTASE, PUTATIVE (AFU_ORTHOLOGUE AFUA_1G17690)-RELATED"/>
    <property type="match status" value="1"/>
</dbReference>
<dbReference type="PANTHER" id="PTHR42973:SF39">
    <property type="entry name" value="FAD-BINDING PCMH-TYPE DOMAIN-CONTAINING PROTEIN"/>
    <property type="match status" value="1"/>
</dbReference>
<evidence type="ECO:0000256" key="2">
    <source>
        <dbReference type="ARBA" id="ARBA00005466"/>
    </source>
</evidence>
<dbReference type="GO" id="GO:0016491">
    <property type="term" value="F:oxidoreductase activity"/>
    <property type="evidence" value="ECO:0007669"/>
    <property type="project" value="UniProtKB-KW"/>
</dbReference>
<evidence type="ECO:0000259" key="6">
    <source>
        <dbReference type="PROSITE" id="PS51387"/>
    </source>
</evidence>